<proteinExistence type="predicted"/>
<evidence type="ECO:0000259" key="1">
    <source>
        <dbReference type="Pfam" id="PF06725"/>
    </source>
</evidence>
<accession>E0XYZ6</accession>
<dbReference type="InterPro" id="IPR026044">
    <property type="entry name" value="MltA"/>
</dbReference>
<name>E0XYZ6_9DELT</name>
<organism evidence="2">
    <name type="scientific">uncultured delta proteobacterium HF0770_45N15</name>
    <dbReference type="NCBI Taxonomy" id="710835"/>
    <lineage>
        <taxon>Bacteria</taxon>
        <taxon>Deltaproteobacteria</taxon>
        <taxon>environmental samples</taxon>
    </lineage>
</organism>
<dbReference type="GO" id="GO:0009254">
    <property type="term" value="P:peptidoglycan turnover"/>
    <property type="evidence" value="ECO:0007669"/>
    <property type="project" value="InterPro"/>
</dbReference>
<evidence type="ECO:0000313" key="2">
    <source>
        <dbReference type="EMBL" id="ADI19638.1"/>
    </source>
</evidence>
<dbReference type="Gene3D" id="2.40.40.10">
    <property type="entry name" value="RlpA-like domain"/>
    <property type="match status" value="1"/>
</dbReference>
<dbReference type="CAZy" id="GH102">
    <property type="family name" value="Glycoside Hydrolase Family 102"/>
</dbReference>
<sequence length="102" mass="11530">MGNIEVPLTPRRSVAMDRLLIPKGGLAYVETTYPEEGEKMLNPKPFRRFMVVQDTGGAIRGYGRADIFFGHGIKAEKLAGPMKQYGRIFLVVAKPEWIKSYR</sequence>
<dbReference type="GO" id="GO:0008933">
    <property type="term" value="F:peptidoglycan lytic transglycosylase activity"/>
    <property type="evidence" value="ECO:0007669"/>
    <property type="project" value="TreeGrafter"/>
</dbReference>
<dbReference type="CDD" id="cd14485">
    <property type="entry name" value="mltA_like_LT_A"/>
    <property type="match status" value="1"/>
</dbReference>
<dbReference type="PANTHER" id="PTHR30124">
    <property type="entry name" value="MEMBRANE-BOUND LYTIC MUREIN TRANSGLYCOSYLASE A"/>
    <property type="match status" value="1"/>
</dbReference>
<dbReference type="GO" id="GO:0009253">
    <property type="term" value="P:peptidoglycan catabolic process"/>
    <property type="evidence" value="ECO:0007669"/>
    <property type="project" value="TreeGrafter"/>
</dbReference>
<dbReference type="AlphaFoldDB" id="E0XYZ6"/>
<dbReference type="PANTHER" id="PTHR30124:SF0">
    <property type="entry name" value="MEMBRANE-BOUND LYTIC MUREIN TRANSGLYCOSYLASE A"/>
    <property type="match status" value="1"/>
</dbReference>
<dbReference type="InterPro" id="IPR010611">
    <property type="entry name" value="3D_dom"/>
</dbReference>
<dbReference type="InterPro" id="IPR036908">
    <property type="entry name" value="RlpA-like_sf"/>
</dbReference>
<dbReference type="EMBL" id="GU474928">
    <property type="protein sequence ID" value="ADI19638.1"/>
    <property type="molecule type" value="Genomic_DNA"/>
</dbReference>
<dbReference type="GO" id="GO:0019867">
    <property type="term" value="C:outer membrane"/>
    <property type="evidence" value="ECO:0007669"/>
    <property type="project" value="InterPro"/>
</dbReference>
<feature type="domain" description="3D" evidence="1">
    <location>
        <begin position="12"/>
        <end position="91"/>
    </location>
</feature>
<protein>
    <submittedName>
        <fullName evidence="2">Membrane-bound lytic murein transglycosylase</fullName>
    </submittedName>
</protein>
<dbReference type="Pfam" id="PF06725">
    <property type="entry name" value="3D"/>
    <property type="match status" value="1"/>
</dbReference>
<dbReference type="GO" id="GO:0004553">
    <property type="term" value="F:hydrolase activity, hydrolyzing O-glycosyl compounds"/>
    <property type="evidence" value="ECO:0007669"/>
    <property type="project" value="InterPro"/>
</dbReference>
<dbReference type="SUPFAM" id="SSF50685">
    <property type="entry name" value="Barwin-like endoglucanases"/>
    <property type="match status" value="1"/>
</dbReference>
<reference evidence="2" key="1">
    <citation type="journal article" date="2011" name="Environ. Microbiol.">
        <title>Time-series analyses of Monterey Bay coastal microbial picoplankton using a 'genome proxy' microarray.</title>
        <authorList>
            <person name="Rich V.I."/>
            <person name="Pham V.D."/>
            <person name="Eppley J."/>
            <person name="Shi Y."/>
            <person name="DeLong E.F."/>
        </authorList>
    </citation>
    <scope>NUCLEOTIDE SEQUENCE</scope>
</reference>